<keyword evidence="2 4" id="KW-0863">Zinc-finger</keyword>
<evidence type="ECO:0000256" key="3">
    <source>
        <dbReference type="ARBA" id="ARBA00022833"/>
    </source>
</evidence>
<proteinExistence type="predicted"/>
<protein>
    <recommendedName>
        <fullName evidence="5">MYND-type domain-containing protein</fullName>
    </recommendedName>
</protein>
<dbReference type="PROSITE" id="PS01360">
    <property type="entry name" value="ZF_MYND_1"/>
    <property type="match status" value="1"/>
</dbReference>
<dbReference type="PANTHER" id="PTHR10237">
    <property type="entry name" value="DEFORMED EPIDERMAL AUTOREGULATORY FACTOR 1 HOMOLOG SUPPRESSIN"/>
    <property type="match status" value="1"/>
</dbReference>
<organism evidence="6 7">
    <name type="scientific">Ganoderma sinense ZZ0214-1</name>
    <dbReference type="NCBI Taxonomy" id="1077348"/>
    <lineage>
        <taxon>Eukaryota</taxon>
        <taxon>Fungi</taxon>
        <taxon>Dikarya</taxon>
        <taxon>Basidiomycota</taxon>
        <taxon>Agaricomycotina</taxon>
        <taxon>Agaricomycetes</taxon>
        <taxon>Polyporales</taxon>
        <taxon>Polyporaceae</taxon>
        <taxon>Ganoderma</taxon>
    </lineage>
</organism>
<dbReference type="Pfam" id="PF01753">
    <property type="entry name" value="zf-MYND"/>
    <property type="match status" value="1"/>
</dbReference>
<evidence type="ECO:0000256" key="1">
    <source>
        <dbReference type="ARBA" id="ARBA00022723"/>
    </source>
</evidence>
<evidence type="ECO:0000313" key="6">
    <source>
        <dbReference type="EMBL" id="PIL28906.1"/>
    </source>
</evidence>
<dbReference type="OrthoDB" id="341421at2759"/>
<reference evidence="6 7" key="1">
    <citation type="journal article" date="2015" name="Sci. Rep.">
        <title>Chromosome-level genome map provides insights into diverse defense mechanisms in the medicinal fungus Ganoderma sinense.</title>
        <authorList>
            <person name="Zhu Y."/>
            <person name="Xu J."/>
            <person name="Sun C."/>
            <person name="Zhou S."/>
            <person name="Xu H."/>
            <person name="Nelson D.R."/>
            <person name="Qian J."/>
            <person name="Song J."/>
            <person name="Luo H."/>
            <person name="Xiang L."/>
            <person name="Li Y."/>
            <person name="Xu Z."/>
            <person name="Ji A."/>
            <person name="Wang L."/>
            <person name="Lu S."/>
            <person name="Hayward A."/>
            <person name="Sun W."/>
            <person name="Li X."/>
            <person name="Schwartz D.C."/>
            <person name="Wang Y."/>
            <person name="Chen S."/>
        </authorList>
    </citation>
    <scope>NUCLEOTIDE SEQUENCE [LARGE SCALE GENOMIC DNA]</scope>
    <source>
        <strain evidence="6 7">ZZ0214-1</strain>
    </source>
</reference>
<keyword evidence="1" id="KW-0479">Metal-binding</keyword>
<dbReference type="GO" id="GO:0008270">
    <property type="term" value="F:zinc ion binding"/>
    <property type="evidence" value="ECO:0007669"/>
    <property type="project" value="UniProtKB-KW"/>
</dbReference>
<evidence type="ECO:0000313" key="7">
    <source>
        <dbReference type="Proteomes" id="UP000230002"/>
    </source>
</evidence>
<dbReference type="PANTHER" id="PTHR10237:SF14">
    <property type="entry name" value="MYND-TYPE DOMAIN-CONTAINING PROTEIN"/>
    <property type="match status" value="1"/>
</dbReference>
<dbReference type="InterPro" id="IPR024119">
    <property type="entry name" value="TF_DEAF-1"/>
</dbReference>
<dbReference type="GO" id="GO:0005634">
    <property type="term" value="C:nucleus"/>
    <property type="evidence" value="ECO:0007669"/>
    <property type="project" value="TreeGrafter"/>
</dbReference>
<accession>A0A2G8S548</accession>
<dbReference type="Gene3D" id="6.10.140.2220">
    <property type="match status" value="1"/>
</dbReference>
<dbReference type="STRING" id="1077348.A0A2G8S548"/>
<dbReference type="Proteomes" id="UP000230002">
    <property type="component" value="Unassembled WGS sequence"/>
</dbReference>
<dbReference type="SUPFAM" id="SSF144232">
    <property type="entry name" value="HIT/MYND zinc finger-like"/>
    <property type="match status" value="1"/>
</dbReference>
<dbReference type="EMBL" id="AYKW01000023">
    <property type="protein sequence ID" value="PIL28906.1"/>
    <property type="molecule type" value="Genomic_DNA"/>
</dbReference>
<dbReference type="AlphaFoldDB" id="A0A2G8S548"/>
<name>A0A2G8S548_9APHY</name>
<feature type="domain" description="MYND-type" evidence="5">
    <location>
        <begin position="295"/>
        <end position="331"/>
    </location>
</feature>
<dbReference type="GO" id="GO:0000981">
    <property type="term" value="F:DNA-binding transcription factor activity, RNA polymerase II-specific"/>
    <property type="evidence" value="ECO:0007669"/>
    <property type="project" value="TreeGrafter"/>
</dbReference>
<evidence type="ECO:0000259" key="5">
    <source>
        <dbReference type="PROSITE" id="PS50865"/>
    </source>
</evidence>
<keyword evidence="7" id="KW-1185">Reference proteome</keyword>
<gene>
    <name evidence="6" type="ORF">GSI_08952</name>
</gene>
<dbReference type="InterPro" id="IPR002893">
    <property type="entry name" value="Znf_MYND"/>
</dbReference>
<comment type="caution">
    <text evidence="6">The sequence shown here is derived from an EMBL/GenBank/DDBJ whole genome shotgun (WGS) entry which is preliminary data.</text>
</comment>
<evidence type="ECO:0000256" key="4">
    <source>
        <dbReference type="PROSITE-ProRule" id="PRU00134"/>
    </source>
</evidence>
<sequence length="477" mass="53681">MEPFTRAEKLRVLDSLGIELPPDTKLSDDAIEKRIRDALNFCQYKDHLEPFPDLNTLPPWKLGAPDVMQAQVPTLQSSGSTPGPNAVAQSTPPGFHSKLMDACQRGNLHEARMNNFRRDTQARMNAFREQYGIDPLRGTDITTPPIHVDPFMDLRQTVLSLANFADQGGKWLLLQDPDMEKYAVNIRILSVLKLKDGIPVFVLLYRSFNTITAMEGLAWAHEMSTVYGAMAVNIQCTPVEQKLFLKLLKGNAHLVPKDYKVDRHETEKDYKVSVFLPVGPLEYGPLAKLNSNVGCVVCGKRTVSRCSQCQSASYCGSVCQRADWPQHKAACRSLKGGRWCTITTRSTLPGLEGGHMALLNKFSSGAMGFQERASQTYQPNDSQAPPNDHGDNLFLIKMQVGVGASPPQNMMLYDRKRSFQLWWFRMMDPATFQEFCAEMEGPRGGYGGLKMYRWAKRTGDWEFSICLDREPLTDTKW</sequence>
<evidence type="ECO:0000256" key="2">
    <source>
        <dbReference type="ARBA" id="ARBA00022771"/>
    </source>
</evidence>
<keyword evidence="3" id="KW-0862">Zinc</keyword>
<dbReference type="PROSITE" id="PS50865">
    <property type="entry name" value="ZF_MYND_2"/>
    <property type="match status" value="1"/>
</dbReference>